<accession>A0A0C2X163</accession>
<gene>
    <name evidence="1" type="ORF">M378DRAFT_794335</name>
</gene>
<name>A0A0C2X163_AMAMK</name>
<evidence type="ECO:0000313" key="1">
    <source>
        <dbReference type="EMBL" id="KIL62433.1"/>
    </source>
</evidence>
<protein>
    <submittedName>
        <fullName evidence="1">Uncharacterized protein</fullName>
    </submittedName>
</protein>
<dbReference type="InParanoid" id="A0A0C2X163"/>
<organism evidence="1 2">
    <name type="scientific">Amanita muscaria (strain Koide BX008)</name>
    <dbReference type="NCBI Taxonomy" id="946122"/>
    <lineage>
        <taxon>Eukaryota</taxon>
        <taxon>Fungi</taxon>
        <taxon>Dikarya</taxon>
        <taxon>Basidiomycota</taxon>
        <taxon>Agaricomycotina</taxon>
        <taxon>Agaricomycetes</taxon>
        <taxon>Agaricomycetidae</taxon>
        <taxon>Agaricales</taxon>
        <taxon>Pluteineae</taxon>
        <taxon>Amanitaceae</taxon>
        <taxon>Amanita</taxon>
    </lineage>
</organism>
<dbReference type="HOGENOM" id="CLU_2687301_0_0_1"/>
<reference evidence="1 2" key="1">
    <citation type="submission" date="2014-04" db="EMBL/GenBank/DDBJ databases">
        <title>Evolutionary Origins and Diversification of the Mycorrhizal Mutualists.</title>
        <authorList>
            <consortium name="DOE Joint Genome Institute"/>
            <consortium name="Mycorrhizal Genomics Consortium"/>
            <person name="Kohler A."/>
            <person name="Kuo A."/>
            <person name="Nagy L.G."/>
            <person name="Floudas D."/>
            <person name="Copeland A."/>
            <person name="Barry K.W."/>
            <person name="Cichocki N."/>
            <person name="Veneault-Fourrey C."/>
            <person name="LaButti K."/>
            <person name="Lindquist E.A."/>
            <person name="Lipzen A."/>
            <person name="Lundell T."/>
            <person name="Morin E."/>
            <person name="Murat C."/>
            <person name="Riley R."/>
            <person name="Ohm R."/>
            <person name="Sun H."/>
            <person name="Tunlid A."/>
            <person name="Henrissat B."/>
            <person name="Grigoriev I.V."/>
            <person name="Hibbett D.S."/>
            <person name="Martin F."/>
        </authorList>
    </citation>
    <scope>NUCLEOTIDE SEQUENCE [LARGE SCALE GENOMIC DNA]</scope>
    <source>
        <strain evidence="1 2">Koide BX008</strain>
    </source>
</reference>
<proteinExistence type="predicted"/>
<dbReference type="Proteomes" id="UP000054549">
    <property type="component" value="Unassembled WGS sequence"/>
</dbReference>
<sequence>MYSVVCDYRSITLYCSVGSKRCVSIFRLCCNDCWEPTTTKARLFGDEKSRLHFYHSKVLEWYVYVHRSQHAVSF</sequence>
<dbReference type="EMBL" id="KN818271">
    <property type="protein sequence ID" value="KIL62433.1"/>
    <property type="molecule type" value="Genomic_DNA"/>
</dbReference>
<keyword evidence="2" id="KW-1185">Reference proteome</keyword>
<dbReference type="AlphaFoldDB" id="A0A0C2X163"/>
<evidence type="ECO:0000313" key="2">
    <source>
        <dbReference type="Proteomes" id="UP000054549"/>
    </source>
</evidence>